<comment type="caution">
    <text evidence="2">The sequence shown here is derived from an EMBL/GenBank/DDBJ whole genome shotgun (WGS) entry which is preliminary data.</text>
</comment>
<accession>A0A1X3D227</accession>
<organism evidence="2 3">
    <name type="scientific">Neisseria dentiae</name>
    <dbReference type="NCBI Taxonomy" id="194197"/>
    <lineage>
        <taxon>Bacteria</taxon>
        <taxon>Pseudomonadati</taxon>
        <taxon>Pseudomonadota</taxon>
        <taxon>Betaproteobacteria</taxon>
        <taxon>Neisseriales</taxon>
        <taxon>Neisseriaceae</taxon>
        <taxon>Neisseria</taxon>
    </lineage>
</organism>
<keyword evidence="1" id="KW-1133">Transmembrane helix</keyword>
<evidence type="ECO:0000313" key="2">
    <source>
        <dbReference type="EMBL" id="OSI13826.1"/>
    </source>
</evidence>
<protein>
    <submittedName>
        <fullName evidence="2">Uncharacterized protein</fullName>
    </submittedName>
</protein>
<dbReference type="EMBL" id="MTBO01000054">
    <property type="protein sequence ID" value="OSI13826.1"/>
    <property type="molecule type" value="Genomic_DNA"/>
</dbReference>
<name>A0A1X3D227_9NEIS</name>
<keyword evidence="3" id="KW-1185">Reference proteome</keyword>
<evidence type="ECO:0000256" key="1">
    <source>
        <dbReference type="SAM" id="Phobius"/>
    </source>
</evidence>
<dbReference type="Proteomes" id="UP000193118">
    <property type="component" value="Unassembled WGS sequence"/>
</dbReference>
<proteinExistence type="predicted"/>
<keyword evidence="1" id="KW-0812">Transmembrane</keyword>
<dbReference type="AlphaFoldDB" id="A0A1X3D227"/>
<gene>
    <name evidence="2" type="ORF">BWD09_12260</name>
</gene>
<keyword evidence="1" id="KW-0472">Membrane</keyword>
<reference evidence="3" key="1">
    <citation type="submission" date="2017-01" db="EMBL/GenBank/DDBJ databases">
        <authorList>
            <person name="Wolfgang W.J."/>
            <person name="Cole J."/>
            <person name="Wroblewski D."/>
            <person name="Mcginnis J."/>
            <person name="Musser K.A."/>
        </authorList>
    </citation>
    <scope>NUCLEOTIDE SEQUENCE [LARGE SCALE GENOMIC DNA]</scope>
    <source>
        <strain evidence="3">DSM 19151</strain>
    </source>
</reference>
<evidence type="ECO:0000313" key="3">
    <source>
        <dbReference type="Proteomes" id="UP000193118"/>
    </source>
</evidence>
<feature type="transmembrane region" description="Helical" evidence="1">
    <location>
        <begin position="6"/>
        <end position="29"/>
    </location>
</feature>
<sequence>MLCRTTAAMIAVRFVNAGGSYVNYIFRMLPFGWKQRRMRYLKRFAVTIVEKSGGFAKAAATLSTTDPSVCFPGL</sequence>